<dbReference type="OrthoDB" id="2419376at2759"/>
<organism evidence="1 2">
    <name type="scientific">Dentiscutata erythropus</name>
    <dbReference type="NCBI Taxonomy" id="1348616"/>
    <lineage>
        <taxon>Eukaryota</taxon>
        <taxon>Fungi</taxon>
        <taxon>Fungi incertae sedis</taxon>
        <taxon>Mucoromycota</taxon>
        <taxon>Glomeromycotina</taxon>
        <taxon>Glomeromycetes</taxon>
        <taxon>Diversisporales</taxon>
        <taxon>Gigasporaceae</taxon>
        <taxon>Dentiscutata</taxon>
    </lineage>
</organism>
<evidence type="ECO:0000313" key="1">
    <source>
        <dbReference type="EMBL" id="CAG8740037.1"/>
    </source>
</evidence>
<keyword evidence="2" id="KW-1185">Reference proteome</keyword>
<dbReference type="Proteomes" id="UP000789405">
    <property type="component" value="Unassembled WGS sequence"/>
</dbReference>
<dbReference type="EMBL" id="CAJVPY010013351">
    <property type="protein sequence ID" value="CAG8740037.1"/>
    <property type="molecule type" value="Genomic_DNA"/>
</dbReference>
<reference evidence="1" key="1">
    <citation type="submission" date="2021-06" db="EMBL/GenBank/DDBJ databases">
        <authorList>
            <person name="Kallberg Y."/>
            <person name="Tangrot J."/>
            <person name="Rosling A."/>
        </authorList>
    </citation>
    <scope>NUCLEOTIDE SEQUENCE</scope>
    <source>
        <strain evidence="1">MA453B</strain>
    </source>
</reference>
<sequence length="172" mass="19991">YAYKVLDLLPYVGTFFSCLRAVWFGYKGNSKEAAISAMNAFQGSVCDAFLIAGLKEPLQISVIHKIADEVSDIIINKAFDVEQNIKRAIDAAEYLYKYKKYEDTWNIYSELAKTDNIKLDVLKRIANYYNNEYVKKDERLIFEIALKLYRYNDVRKNKNKAIELIIKDITQS</sequence>
<protein>
    <submittedName>
        <fullName evidence="1">20366_t:CDS:1</fullName>
    </submittedName>
</protein>
<proteinExistence type="predicted"/>
<dbReference type="AlphaFoldDB" id="A0A9N9NK85"/>
<gene>
    <name evidence="1" type="ORF">DERYTH_LOCUS15918</name>
</gene>
<evidence type="ECO:0000313" key="2">
    <source>
        <dbReference type="Proteomes" id="UP000789405"/>
    </source>
</evidence>
<name>A0A9N9NK85_9GLOM</name>
<feature type="non-terminal residue" evidence="1">
    <location>
        <position position="1"/>
    </location>
</feature>
<accession>A0A9N9NK85</accession>
<comment type="caution">
    <text evidence="1">The sequence shown here is derived from an EMBL/GenBank/DDBJ whole genome shotgun (WGS) entry which is preliminary data.</text>
</comment>